<keyword evidence="3 6" id="KW-0732">Signal</keyword>
<proteinExistence type="predicted"/>
<comment type="caution">
    <text evidence="8">The sequence shown here is derived from an EMBL/GenBank/DDBJ whole genome shotgun (WGS) entry which is preliminary data.</text>
</comment>
<evidence type="ECO:0000256" key="4">
    <source>
        <dbReference type="ARBA" id="ARBA00023136"/>
    </source>
</evidence>
<accession>A0A917TPK3</accession>
<feature type="chain" id="PRO_5039653414" evidence="6">
    <location>
        <begin position="31"/>
        <end position="363"/>
    </location>
</feature>
<dbReference type="CDD" id="cd06354">
    <property type="entry name" value="PBP1_PrnA-like"/>
    <property type="match status" value="1"/>
</dbReference>
<dbReference type="GO" id="GO:0005886">
    <property type="term" value="C:plasma membrane"/>
    <property type="evidence" value="ECO:0007669"/>
    <property type="project" value="UniProtKB-SubCell"/>
</dbReference>
<reference evidence="8" key="2">
    <citation type="submission" date="2020-09" db="EMBL/GenBank/DDBJ databases">
        <authorList>
            <person name="Sun Q."/>
            <person name="Ohkuma M."/>
        </authorList>
    </citation>
    <scope>NUCLEOTIDE SEQUENCE</scope>
    <source>
        <strain evidence="8">JCM 19831</strain>
    </source>
</reference>
<keyword evidence="9" id="KW-1185">Reference proteome</keyword>
<evidence type="ECO:0000256" key="3">
    <source>
        <dbReference type="ARBA" id="ARBA00022729"/>
    </source>
</evidence>
<dbReference type="Proteomes" id="UP000642070">
    <property type="component" value="Unassembled WGS sequence"/>
</dbReference>
<keyword evidence="4" id="KW-0472">Membrane</keyword>
<dbReference type="PANTHER" id="PTHR34296:SF2">
    <property type="entry name" value="ABC TRANSPORTER GUANOSINE-BINDING PROTEIN NUPN"/>
    <property type="match status" value="1"/>
</dbReference>
<name>A0A917TPK3_9ACTN</name>
<feature type="domain" description="ABC transporter substrate-binding protein PnrA-like" evidence="7">
    <location>
        <begin position="56"/>
        <end position="362"/>
    </location>
</feature>
<evidence type="ECO:0000313" key="9">
    <source>
        <dbReference type="Proteomes" id="UP000642070"/>
    </source>
</evidence>
<keyword evidence="5" id="KW-0449">Lipoprotein</keyword>
<gene>
    <name evidence="8" type="primary">bmpA</name>
    <name evidence="8" type="ORF">GCM10007977_036510</name>
</gene>
<dbReference type="EMBL" id="BMPI01000016">
    <property type="protein sequence ID" value="GGM32026.1"/>
    <property type="molecule type" value="Genomic_DNA"/>
</dbReference>
<evidence type="ECO:0000313" key="8">
    <source>
        <dbReference type="EMBL" id="GGM32026.1"/>
    </source>
</evidence>
<sequence length="363" mass="37156">MGRETVLRRVRGMKVLAAAAVAFVALGTAACGDDSDTGTSGDSSAPAKKNVKVGLAFDIGGRGDKSFNDSAAAGLDRVKSELNLDVKDLAAVAGESENDKYSRLKLLCQSGYNPVIAVGFVYDGADAKNGPLARAAKDCPNTKFAIVDGGTTADNVADLVFAEEQGSFLVGAAAALKTKSGTVGFIGGCQVDLIKKFEAGFTAGAKAAKADVKVLTNYLSTPAEACKGFNDPTGGNTAASGMYDQGADVIYAAAGGSGTGVFEAAKAKSKLAIGVDSDQYNTVTDAGLKPVIMTSMLKRVDNAVFNFVKDFAEDKFKAGPTVFDLKADGVGYATSGGQVDDIKDKLDAFKADIVSGKITVPTK</sequence>
<keyword evidence="2" id="KW-1003">Cell membrane</keyword>
<evidence type="ECO:0000256" key="2">
    <source>
        <dbReference type="ARBA" id="ARBA00022475"/>
    </source>
</evidence>
<protein>
    <submittedName>
        <fullName evidence="8">BMP family ABC transporter substrate-binding protein</fullName>
    </submittedName>
</protein>
<evidence type="ECO:0000256" key="6">
    <source>
        <dbReference type="SAM" id="SignalP"/>
    </source>
</evidence>
<dbReference type="InterPro" id="IPR050957">
    <property type="entry name" value="BMP_lipoprotein"/>
</dbReference>
<dbReference type="Gene3D" id="3.40.50.2300">
    <property type="match status" value="2"/>
</dbReference>
<dbReference type="Pfam" id="PF02608">
    <property type="entry name" value="Bmp"/>
    <property type="match status" value="1"/>
</dbReference>
<reference evidence="8" key="1">
    <citation type="journal article" date="2014" name="Int. J. Syst. Evol. Microbiol.">
        <title>Complete genome sequence of Corynebacterium casei LMG S-19264T (=DSM 44701T), isolated from a smear-ripened cheese.</title>
        <authorList>
            <consortium name="US DOE Joint Genome Institute (JGI-PGF)"/>
            <person name="Walter F."/>
            <person name="Albersmeier A."/>
            <person name="Kalinowski J."/>
            <person name="Ruckert C."/>
        </authorList>
    </citation>
    <scope>NUCLEOTIDE SEQUENCE</scope>
    <source>
        <strain evidence="8">JCM 19831</strain>
    </source>
</reference>
<evidence type="ECO:0000256" key="5">
    <source>
        <dbReference type="ARBA" id="ARBA00023288"/>
    </source>
</evidence>
<feature type="signal peptide" evidence="6">
    <location>
        <begin position="1"/>
        <end position="30"/>
    </location>
</feature>
<dbReference type="InterPro" id="IPR003760">
    <property type="entry name" value="PnrA-like"/>
</dbReference>
<dbReference type="PROSITE" id="PS51257">
    <property type="entry name" value="PROKAR_LIPOPROTEIN"/>
    <property type="match status" value="1"/>
</dbReference>
<dbReference type="PANTHER" id="PTHR34296">
    <property type="entry name" value="TRANSCRIPTIONAL ACTIVATOR PROTEIN MED"/>
    <property type="match status" value="1"/>
</dbReference>
<organism evidence="8 9">
    <name type="scientific">Dactylosporangium sucinum</name>
    <dbReference type="NCBI Taxonomy" id="1424081"/>
    <lineage>
        <taxon>Bacteria</taxon>
        <taxon>Bacillati</taxon>
        <taxon>Actinomycetota</taxon>
        <taxon>Actinomycetes</taxon>
        <taxon>Micromonosporales</taxon>
        <taxon>Micromonosporaceae</taxon>
        <taxon>Dactylosporangium</taxon>
    </lineage>
</organism>
<evidence type="ECO:0000259" key="7">
    <source>
        <dbReference type="Pfam" id="PF02608"/>
    </source>
</evidence>
<evidence type="ECO:0000256" key="1">
    <source>
        <dbReference type="ARBA" id="ARBA00004236"/>
    </source>
</evidence>
<comment type="subcellular location">
    <subcellularLocation>
        <location evidence="1">Cell membrane</location>
    </subcellularLocation>
</comment>
<dbReference type="AlphaFoldDB" id="A0A917TPK3"/>